<dbReference type="NCBIfam" id="TIGR00688">
    <property type="entry name" value="rarD"/>
    <property type="match status" value="1"/>
</dbReference>
<gene>
    <name evidence="10" type="primary">rarD</name>
    <name evidence="10" type="ORF">ACFPRA_16005</name>
</gene>
<dbReference type="InterPro" id="IPR037185">
    <property type="entry name" value="EmrE-like"/>
</dbReference>
<comment type="similarity">
    <text evidence="2">Belongs to the EamA transporter family.</text>
</comment>
<comment type="caution">
    <text evidence="10">The sequence shown here is derived from an EMBL/GenBank/DDBJ whole genome shotgun (WGS) entry which is preliminary data.</text>
</comment>
<protein>
    <submittedName>
        <fullName evidence="10">EamA family transporter RarD</fullName>
    </submittedName>
</protein>
<feature type="transmembrane region" description="Helical" evidence="8">
    <location>
        <begin position="154"/>
        <end position="169"/>
    </location>
</feature>
<evidence type="ECO:0000256" key="4">
    <source>
        <dbReference type="ARBA" id="ARBA00022475"/>
    </source>
</evidence>
<dbReference type="EMBL" id="JBHSNO010000008">
    <property type="protein sequence ID" value="MFC5590409.1"/>
    <property type="molecule type" value="Genomic_DNA"/>
</dbReference>
<feature type="transmembrane region" description="Helical" evidence="8">
    <location>
        <begin position="75"/>
        <end position="94"/>
    </location>
</feature>
<evidence type="ECO:0000313" key="10">
    <source>
        <dbReference type="EMBL" id="MFC5590409.1"/>
    </source>
</evidence>
<keyword evidence="6 8" id="KW-1133">Transmembrane helix</keyword>
<feature type="domain" description="EamA" evidence="9">
    <location>
        <begin position="6"/>
        <end position="146"/>
    </location>
</feature>
<keyword evidence="5 8" id="KW-0812">Transmembrane</keyword>
<comment type="subcellular location">
    <subcellularLocation>
        <location evidence="1">Cell membrane</location>
        <topology evidence="1">Multi-pass membrane protein</topology>
    </subcellularLocation>
</comment>
<feature type="transmembrane region" description="Helical" evidence="8">
    <location>
        <begin position="240"/>
        <end position="263"/>
    </location>
</feature>
<organism evidence="10 11">
    <name type="scientific">Sporosarcina soli</name>
    <dbReference type="NCBI Taxonomy" id="334736"/>
    <lineage>
        <taxon>Bacteria</taxon>
        <taxon>Bacillati</taxon>
        <taxon>Bacillota</taxon>
        <taxon>Bacilli</taxon>
        <taxon>Bacillales</taxon>
        <taxon>Caryophanaceae</taxon>
        <taxon>Sporosarcina</taxon>
    </lineage>
</organism>
<evidence type="ECO:0000256" key="6">
    <source>
        <dbReference type="ARBA" id="ARBA00022989"/>
    </source>
</evidence>
<name>A0ABW0TNE0_9BACL</name>
<evidence type="ECO:0000259" key="9">
    <source>
        <dbReference type="Pfam" id="PF00892"/>
    </source>
</evidence>
<feature type="transmembrane region" description="Helical" evidence="8">
    <location>
        <begin position="7"/>
        <end position="25"/>
    </location>
</feature>
<dbReference type="SUPFAM" id="SSF103481">
    <property type="entry name" value="Multidrug resistance efflux transporter EmrE"/>
    <property type="match status" value="2"/>
</dbReference>
<feature type="transmembrane region" description="Helical" evidence="8">
    <location>
        <begin position="216"/>
        <end position="233"/>
    </location>
</feature>
<feature type="transmembrane region" description="Helical" evidence="8">
    <location>
        <begin position="275"/>
        <end position="294"/>
    </location>
</feature>
<evidence type="ECO:0000256" key="5">
    <source>
        <dbReference type="ARBA" id="ARBA00022692"/>
    </source>
</evidence>
<dbReference type="PANTHER" id="PTHR22911">
    <property type="entry name" value="ACYL-MALONYL CONDENSING ENZYME-RELATED"/>
    <property type="match status" value="1"/>
</dbReference>
<reference evidence="11" key="1">
    <citation type="journal article" date="2019" name="Int. J. Syst. Evol. Microbiol.">
        <title>The Global Catalogue of Microorganisms (GCM) 10K type strain sequencing project: providing services to taxonomists for standard genome sequencing and annotation.</title>
        <authorList>
            <consortium name="The Broad Institute Genomics Platform"/>
            <consortium name="The Broad Institute Genome Sequencing Center for Infectious Disease"/>
            <person name="Wu L."/>
            <person name="Ma J."/>
        </authorList>
    </citation>
    <scope>NUCLEOTIDE SEQUENCE [LARGE SCALE GENOMIC DNA]</scope>
    <source>
        <strain evidence="11">CGMCC 4.1434</strain>
    </source>
</reference>
<feature type="transmembrane region" description="Helical" evidence="8">
    <location>
        <begin position="130"/>
        <end position="148"/>
    </location>
</feature>
<evidence type="ECO:0000256" key="8">
    <source>
        <dbReference type="SAM" id="Phobius"/>
    </source>
</evidence>
<evidence type="ECO:0000256" key="2">
    <source>
        <dbReference type="ARBA" id="ARBA00007362"/>
    </source>
</evidence>
<feature type="transmembrane region" description="Helical" evidence="8">
    <location>
        <begin position="106"/>
        <end position="123"/>
    </location>
</feature>
<evidence type="ECO:0000256" key="1">
    <source>
        <dbReference type="ARBA" id="ARBA00004651"/>
    </source>
</evidence>
<evidence type="ECO:0000256" key="3">
    <source>
        <dbReference type="ARBA" id="ARBA00022448"/>
    </source>
</evidence>
<proteinExistence type="inferred from homology"/>
<keyword evidence="3" id="KW-0813">Transport</keyword>
<dbReference type="InterPro" id="IPR004626">
    <property type="entry name" value="RarD"/>
</dbReference>
<accession>A0ABW0TNE0</accession>
<feature type="transmembrane region" description="Helical" evidence="8">
    <location>
        <begin position="181"/>
        <end position="201"/>
    </location>
</feature>
<feature type="domain" description="EamA" evidence="9">
    <location>
        <begin position="155"/>
        <end position="285"/>
    </location>
</feature>
<dbReference type="RefSeq" id="WP_381436817.1">
    <property type="nucleotide sequence ID" value="NZ_JBHSNO010000008.1"/>
</dbReference>
<feature type="transmembrane region" description="Helical" evidence="8">
    <location>
        <begin position="37"/>
        <end position="55"/>
    </location>
</feature>
<evidence type="ECO:0000256" key="7">
    <source>
        <dbReference type="ARBA" id="ARBA00023136"/>
    </source>
</evidence>
<dbReference type="Pfam" id="PF00892">
    <property type="entry name" value="EamA"/>
    <property type="match status" value="2"/>
</dbReference>
<evidence type="ECO:0000313" key="11">
    <source>
        <dbReference type="Proteomes" id="UP001596109"/>
    </source>
</evidence>
<dbReference type="PANTHER" id="PTHR22911:SF137">
    <property type="entry name" value="SOLUTE CARRIER FAMILY 35 MEMBER G2-RELATED"/>
    <property type="match status" value="1"/>
</dbReference>
<dbReference type="InterPro" id="IPR000620">
    <property type="entry name" value="EamA_dom"/>
</dbReference>
<dbReference type="Proteomes" id="UP001596109">
    <property type="component" value="Unassembled WGS sequence"/>
</dbReference>
<keyword evidence="4" id="KW-1003">Cell membrane</keyword>
<keyword evidence="7 8" id="KW-0472">Membrane</keyword>
<sequence length="302" mass="34548">MQTERSGVLWAIGSYLIWGIMPIYWKSLEHVVSMEILVSRIVWAFILTFLVVILLENGKHLKEDFKKLWSTRRDFWVLCAASGIVSSNWFIYIWAVNHNYIVQTSLGYYMNPLVSVLLGIIVLKERLSGAQKIAFVLAVIGVVILTVYYGTFPWIAFSLAVTFAVYGLIKKRVKLDALRGLTIETFFIVPFAVLYYIWLFMDGQAVFLQIDVKTDLLLIFTGLVTALPLVMYAKAVQRIPLYMAGFLQYIAPTIMLFIGVVVFKETFGKIEFLSFAFIWFALIIFTASTILEVVKVKRSQPQ</sequence>
<keyword evidence="11" id="KW-1185">Reference proteome</keyword>